<evidence type="ECO:0000313" key="2">
    <source>
        <dbReference type="EMBL" id="GJD46750.1"/>
    </source>
</evidence>
<gene>
    <name evidence="2" type="ORF">AFCDBAGC_4634</name>
</gene>
<evidence type="ECO:0000313" key="3">
    <source>
        <dbReference type="Proteomes" id="UP001055117"/>
    </source>
</evidence>
<dbReference type="RefSeq" id="WP_238273060.1">
    <property type="nucleotide sequence ID" value="NZ_BPQG01000088.1"/>
</dbReference>
<accession>A0ABQ4QPK7</accession>
<feature type="domain" description="Endonuclease/exonuclease/phosphatase" evidence="1">
    <location>
        <begin position="46"/>
        <end position="229"/>
    </location>
</feature>
<dbReference type="SUPFAM" id="SSF56219">
    <property type="entry name" value="DNase I-like"/>
    <property type="match status" value="1"/>
</dbReference>
<dbReference type="InterPro" id="IPR005135">
    <property type="entry name" value="Endo/exonuclease/phosphatase"/>
</dbReference>
<dbReference type="InterPro" id="IPR036691">
    <property type="entry name" value="Endo/exonu/phosph_ase_sf"/>
</dbReference>
<dbReference type="EMBL" id="BPQG01000088">
    <property type="protein sequence ID" value="GJD46750.1"/>
    <property type="molecule type" value="Genomic_DNA"/>
</dbReference>
<sequence>MATSQVSSQASSQVSSQVSSAPLGLDSVAPAPLRQADAAAASRKVVSWNLLRRTGAAVEDVVALIEQERPDLLLMQEATREIAGITERVGGSYAWVPLPGRIHGLAMWCPTPWATNPAVVTLPSGAVVHRVCQVLDFGDFGVANVHLSHGQMLNRRQLRRIVGMLPERSAILGDYNIVGPALLPGFRDVGPRRPTHAMVEMVPLRLDRCLVRGLVCREHAVLPRGPSDHRPIVVHLSPAPPGEAPRLRFRGMAAAVARLRRANGPARPARRSPPS</sequence>
<dbReference type="Gene3D" id="3.60.10.10">
    <property type="entry name" value="Endonuclease/exonuclease/phosphatase"/>
    <property type="match status" value="1"/>
</dbReference>
<proteinExistence type="predicted"/>
<reference evidence="2 3" key="1">
    <citation type="journal article" date="2021" name="Front. Microbiol.">
        <title>Comprehensive Comparative Genomics and Phenotyping of Methylobacterium Species.</title>
        <authorList>
            <person name="Alessa O."/>
            <person name="Ogura Y."/>
            <person name="Fujitani Y."/>
            <person name="Takami H."/>
            <person name="Hayashi T."/>
            <person name="Sahin N."/>
            <person name="Tani A."/>
        </authorList>
    </citation>
    <scope>NUCLEOTIDE SEQUENCE [LARGE SCALE GENOMIC DNA]</scope>
    <source>
        <strain evidence="2 3">DSM 23679</strain>
    </source>
</reference>
<evidence type="ECO:0000259" key="1">
    <source>
        <dbReference type="Pfam" id="PF03372"/>
    </source>
</evidence>
<dbReference type="Pfam" id="PF03372">
    <property type="entry name" value="Exo_endo_phos"/>
    <property type="match status" value="1"/>
</dbReference>
<dbReference type="Proteomes" id="UP001055117">
    <property type="component" value="Unassembled WGS sequence"/>
</dbReference>
<organism evidence="2 3">
    <name type="scientific">Methylobacterium cerastii</name>
    <dbReference type="NCBI Taxonomy" id="932741"/>
    <lineage>
        <taxon>Bacteria</taxon>
        <taxon>Pseudomonadati</taxon>
        <taxon>Pseudomonadota</taxon>
        <taxon>Alphaproteobacteria</taxon>
        <taxon>Hyphomicrobiales</taxon>
        <taxon>Methylobacteriaceae</taxon>
        <taxon>Methylobacterium</taxon>
    </lineage>
</organism>
<comment type="caution">
    <text evidence="2">The sequence shown here is derived from an EMBL/GenBank/DDBJ whole genome shotgun (WGS) entry which is preliminary data.</text>
</comment>
<keyword evidence="3" id="KW-1185">Reference proteome</keyword>
<protein>
    <recommendedName>
        <fullName evidence="1">Endonuclease/exonuclease/phosphatase domain-containing protein</fullName>
    </recommendedName>
</protein>
<name>A0ABQ4QPK7_9HYPH</name>